<proteinExistence type="predicted"/>
<protein>
    <recommendedName>
        <fullName evidence="5">Mce-associated membrane protein</fullName>
    </recommendedName>
</protein>
<gene>
    <name evidence="4" type="ORF">MP11Mi_06540</name>
</gene>
<organism evidence="4">
    <name type="scientific">Gordonia sp. MP11Mi</name>
    <dbReference type="NCBI Taxonomy" id="3022769"/>
    <lineage>
        <taxon>Bacteria</taxon>
        <taxon>Bacillati</taxon>
        <taxon>Actinomycetota</taxon>
        <taxon>Actinomycetes</taxon>
        <taxon>Mycobacteriales</taxon>
        <taxon>Gordoniaceae</taxon>
        <taxon>Gordonia</taxon>
    </lineage>
</organism>
<keyword evidence="3" id="KW-0812">Transmembrane</keyword>
<comment type="subcellular location">
    <subcellularLocation>
        <location evidence="1">Membrane</location>
    </subcellularLocation>
</comment>
<keyword evidence="2 3" id="KW-0472">Membrane</keyword>
<evidence type="ECO:0000256" key="2">
    <source>
        <dbReference type="ARBA" id="ARBA00023136"/>
    </source>
</evidence>
<evidence type="ECO:0000256" key="1">
    <source>
        <dbReference type="ARBA" id="ARBA00004370"/>
    </source>
</evidence>
<sequence length="194" mass="20404">MTEPVRVRKAREQYDDAVRAERRARIAAAPALRARARRLRAALRLAAVAMIVVAAVAFGVGLWGFFSTDDVNADAAVADATSAVTTMLTPDPADAQGYVDAISDDSAGEQRKRFDSGRDALVGYVSGLDVRPDGRVVSAGVESASVDSVDVIVVAQATDPSLVGGTSGDNRVTVRVRMTPVDDGWLVSDTEVLS</sequence>
<keyword evidence="3" id="KW-1133">Transmembrane helix</keyword>
<dbReference type="AlphaFoldDB" id="A0AA97CV08"/>
<dbReference type="EMBL" id="CP128986">
    <property type="protein sequence ID" value="WOC11581.1"/>
    <property type="molecule type" value="Genomic_DNA"/>
</dbReference>
<feature type="transmembrane region" description="Helical" evidence="3">
    <location>
        <begin position="42"/>
        <end position="66"/>
    </location>
</feature>
<reference evidence="4" key="1">
    <citation type="submission" date="2023-06" db="EMBL/GenBank/DDBJ databases">
        <title>Gordonia sp. nov. and Pseudochrobactrum sp. nov., two species isolated from the burying beetle Nicrophorus vespilloides.</title>
        <authorList>
            <person name="Poehlein A."/>
            <person name="Guzman J."/>
            <person name="Daniel R."/>
            <person name="Vilcinskas A."/>
        </authorList>
    </citation>
    <scope>NUCLEOTIDE SEQUENCE</scope>
    <source>
        <strain evidence="4">MP11Mi</strain>
    </source>
</reference>
<name>A0AA97CV08_9ACTN</name>
<evidence type="ECO:0000313" key="4">
    <source>
        <dbReference type="EMBL" id="WOC11581.1"/>
    </source>
</evidence>
<dbReference type="RefSeq" id="WP_420040885.1">
    <property type="nucleotide sequence ID" value="NZ_CP128986.1"/>
</dbReference>
<evidence type="ECO:0000256" key="3">
    <source>
        <dbReference type="SAM" id="Phobius"/>
    </source>
</evidence>
<dbReference type="PANTHER" id="PTHR37042:SF4">
    <property type="entry name" value="OUTER MEMBRANE PROTEIN RV1973"/>
    <property type="match status" value="1"/>
</dbReference>
<dbReference type="GO" id="GO:0016020">
    <property type="term" value="C:membrane"/>
    <property type="evidence" value="ECO:0007669"/>
    <property type="project" value="UniProtKB-SubCell"/>
</dbReference>
<dbReference type="PANTHER" id="PTHR37042">
    <property type="entry name" value="OUTER MEMBRANE PROTEIN RV1973"/>
    <property type="match status" value="1"/>
</dbReference>
<accession>A0AA97CV08</accession>
<evidence type="ECO:0008006" key="5">
    <source>
        <dbReference type="Google" id="ProtNLM"/>
    </source>
</evidence>